<dbReference type="EMBL" id="BKCJ010004841">
    <property type="protein sequence ID" value="GEU63410.1"/>
    <property type="molecule type" value="Genomic_DNA"/>
</dbReference>
<keyword evidence="1" id="KW-0548">Nucleotidyltransferase</keyword>
<dbReference type="SUPFAM" id="SSF56219">
    <property type="entry name" value="DNase I-like"/>
    <property type="match status" value="1"/>
</dbReference>
<dbReference type="PANTHER" id="PTHR33710:SF64">
    <property type="entry name" value="ENDONUCLEASE_EXONUCLEASE_PHOSPHATASE DOMAIN-CONTAINING PROTEIN"/>
    <property type="match status" value="1"/>
</dbReference>
<organism evidence="1">
    <name type="scientific">Tanacetum cinerariifolium</name>
    <name type="common">Dalmatian daisy</name>
    <name type="synonym">Chrysanthemum cinerariifolium</name>
    <dbReference type="NCBI Taxonomy" id="118510"/>
    <lineage>
        <taxon>Eukaryota</taxon>
        <taxon>Viridiplantae</taxon>
        <taxon>Streptophyta</taxon>
        <taxon>Embryophyta</taxon>
        <taxon>Tracheophyta</taxon>
        <taxon>Spermatophyta</taxon>
        <taxon>Magnoliopsida</taxon>
        <taxon>eudicotyledons</taxon>
        <taxon>Gunneridae</taxon>
        <taxon>Pentapetalae</taxon>
        <taxon>asterids</taxon>
        <taxon>campanulids</taxon>
        <taxon>Asterales</taxon>
        <taxon>Asteraceae</taxon>
        <taxon>Asteroideae</taxon>
        <taxon>Anthemideae</taxon>
        <taxon>Anthemidinae</taxon>
        <taxon>Tanacetum</taxon>
    </lineage>
</organism>
<sequence>MVGDCFMVNIYCPHDPLAKIELWNRIRDFIQTNRGKYILFGDMNEVRNAQECFGSIFSRNEANNFIIDSNLTDLPLGGHAFTWINKQGTKLSKLDHFLISKEVINLPSDIQITALGRMWSDHIPILLYYSKRDFGLVPFKIFHSWFSHEGFDKVINTELSLLGYHDGSSNMLFHEKLKVLKQKIKYWHTSTRSNEASKRLGVSKDLKILNDKIKYGSASNDDRESRINLLHEIFQANDSIIALPSTPYLYRLNECGRALLETNISIDEIKDAVWDCGSDKAPGPDGFTLAFVKRYWDLLKLDIHVFVASFCASKKTPLGSYSSLITLIPKVASPTSEFNVRRGLRQGDPLSPFLFIIIMEGLHAALSDSVRNELIRELDIDTSNININLSHLFFVEDVIITT</sequence>
<comment type="caution">
    <text evidence="1">The sequence shown here is derived from an EMBL/GenBank/DDBJ whole genome shotgun (WGS) entry which is preliminary data.</text>
</comment>
<keyword evidence="1" id="KW-0808">Transferase</keyword>
<evidence type="ECO:0000313" key="1">
    <source>
        <dbReference type="EMBL" id="GEU63410.1"/>
    </source>
</evidence>
<name>A0A6L2LQB6_TANCI</name>
<dbReference type="InterPro" id="IPR036691">
    <property type="entry name" value="Endo/exonu/phosph_ase_sf"/>
</dbReference>
<protein>
    <submittedName>
        <fullName evidence="1">RNA-directed DNA polymerase, eukaryota, reverse transcriptase zinc-binding domain protein</fullName>
    </submittedName>
</protein>
<proteinExistence type="predicted"/>
<accession>A0A6L2LQB6</accession>
<dbReference type="PANTHER" id="PTHR33710">
    <property type="entry name" value="BNAC02G09200D PROTEIN"/>
    <property type="match status" value="1"/>
</dbReference>
<dbReference type="GO" id="GO:0003964">
    <property type="term" value="F:RNA-directed DNA polymerase activity"/>
    <property type="evidence" value="ECO:0007669"/>
    <property type="project" value="UniProtKB-KW"/>
</dbReference>
<dbReference type="Gene3D" id="3.60.10.10">
    <property type="entry name" value="Endonuclease/exonuclease/phosphatase"/>
    <property type="match status" value="1"/>
</dbReference>
<gene>
    <name evidence="1" type="ORF">Tci_035388</name>
</gene>
<keyword evidence="1" id="KW-0695">RNA-directed DNA polymerase</keyword>
<dbReference type="AlphaFoldDB" id="A0A6L2LQB6"/>
<reference evidence="1" key="1">
    <citation type="journal article" date="2019" name="Sci. Rep.">
        <title>Draft genome of Tanacetum cinerariifolium, the natural source of mosquito coil.</title>
        <authorList>
            <person name="Yamashiro T."/>
            <person name="Shiraishi A."/>
            <person name="Satake H."/>
            <person name="Nakayama K."/>
        </authorList>
    </citation>
    <scope>NUCLEOTIDE SEQUENCE</scope>
</reference>